<evidence type="ECO:0000256" key="9">
    <source>
        <dbReference type="ARBA" id="ARBA00093353"/>
    </source>
</evidence>
<feature type="compositionally biased region" description="Basic residues" evidence="10">
    <location>
        <begin position="1"/>
        <end position="13"/>
    </location>
</feature>
<evidence type="ECO:0000256" key="2">
    <source>
        <dbReference type="ARBA" id="ARBA00010758"/>
    </source>
</evidence>
<dbReference type="OrthoDB" id="155976at2759"/>
<evidence type="ECO:0000256" key="10">
    <source>
        <dbReference type="SAM" id="MobiDB-lite"/>
    </source>
</evidence>
<protein>
    <recommendedName>
        <fullName evidence="7">palmitoyl-CoA hydrolase</fullName>
        <ecNumber evidence="7">3.1.2.2</ecNumber>
    </recommendedName>
</protein>
<keyword evidence="5" id="KW-0325">Glycoprotein</keyword>
<gene>
    <name evidence="11" type="ORF">WH47_08781</name>
</gene>
<feature type="region of interest" description="Disordered" evidence="10">
    <location>
        <begin position="1"/>
        <end position="23"/>
    </location>
</feature>
<dbReference type="FunFam" id="3.40.50.1820:FF:000037">
    <property type="entry name" value="Lysosomal thioesterase PPT2 homolog"/>
    <property type="match status" value="1"/>
</dbReference>
<comment type="subcellular location">
    <subcellularLocation>
        <location evidence="1">Lysosome</location>
    </subcellularLocation>
</comment>
<dbReference type="PANTHER" id="PTHR11247">
    <property type="entry name" value="PALMITOYL-PROTEIN THIOESTERASE/DOLICHYLDIPHOSPHATASE 1"/>
    <property type="match status" value="1"/>
</dbReference>
<feature type="region of interest" description="Disordered" evidence="10">
    <location>
        <begin position="203"/>
        <end position="222"/>
    </location>
</feature>
<comment type="similarity">
    <text evidence="2">Belongs to the palmitoyl-protein thioesterase family.</text>
</comment>
<evidence type="ECO:0000256" key="7">
    <source>
        <dbReference type="ARBA" id="ARBA00038848"/>
    </source>
</evidence>
<evidence type="ECO:0000256" key="1">
    <source>
        <dbReference type="ARBA" id="ARBA00004371"/>
    </source>
</evidence>
<feature type="region of interest" description="Disordered" evidence="10">
    <location>
        <begin position="80"/>
        <end position="99"/>
    </location>
</feature>
<dbReference type="GO" id="GO:0098599">
    <property type="term" value="F:palmitoyl hydrolase activity"/>
    <property type="evidence" value="ECO:0007669"/>
    <property type="project" value="UniProtKB-ARBA"/>
</dbReference>
<evidence type="ECO:0000256" key="5">
    <source>
        <dbReference type="ARBA" id="ARBA00023180"/>
    </source>
</evidence>
<comment type="function">
    <text evidence="9">Catalyzes the cleavage of thioester bonds from S-palmitoyl-CoA or S-palmitoyl-N-acetylcysteamine (unbranched structures) but does not have activity against palmitoylcysteine or palmitoylated proteins, branched structures or bulky head groups. Conversely, hydrolyzes both long and short chain fatty acyl-CoA substrate.</text>
</comment>
<dbReference type="Proteomes" id="UP000053825">
    <property type="component" value="Unassembled WGS sequence"/>
</dbReference>
<evidence type="ECO:0000313" key="11">
    <source>
        <dbReference type="EMBL" id="KOC66388.1"/>
    </source>
</evidence>
<keyword evidence="12" id="KW-1185">Reference proteome</keyword>
<dbReference type="STRING" id="597456.A0A0L7R6C1"/>
<name>A0A0L7R6C1_9HYME</name>
<evidence type="ECO:0000256" key="3">
    <source>
        <dbReference type="ARBA" id="ARBA00022729"/>
    </source>
</evidence>
<proteinExistence type="inferred from homology"/>
<dbReference type="EC" id="3.1.2.2" evidence="7"/>
<organism evidence="11 12">
    <name type="scientific">Habropoda laboriosa</name>
    <dbReference type="NCBI Taxonomy" id="597456"/>
    <lineage>
        <taxon>Eukaryota</taxon>
        <taxon>Metazoa</taxon>
        <taxon>Ecdysozoa</taxon>
        <taxon>Arthropoda</taxon>
        <taxon>Hexapoda</taxon>
        <taxon>Insecta</taxon>
        <taxon>Pterygota</taxon>
        <taxon>Neoptera</taxon>
        <taxon>Endopterygota</taxon>
        <taxon>Hymenoptera</taxon>
        <taxon>Apocrita</taxon>
        <taxon>Aculeata</taxon>
        <taxon>Apoidea</taxon>
        <taxon>Anthophila</taxon>
        <taxon>Apidae</taxon>
        <taxon>Habropoda</taxon>
    </lineage>
</organism>
<reference evidence="11 12" key="1">
    <citation type="submission" date="2015-07" db="EMBL/GenBank/DDBJ databases">
        <title>The genome of Habropoda laboriosa.</title>
        <authorList>
            <person name="Pan H."/>
            <person name="Kapheim K."/>
        </authorList>
    </citation>
    <scope>NUCLEOTIDE SEQUENCE [LARGE SCALE GENOMIC DNA]</scope>
    <source>
        <strain evidence="11">0110345459</strain>
    </source>
</reference>
<evidence type="ECO:0000256" key="8">
    <source>
        <dbReference type="ARBA" id="ARBA00093223"/>
    </source>
</evidence>
<dbReference type="GO" id="GO:0016790">
    <property type="term" value="F:thiolester hydrolase activity"/>
    <property type="evidence" value="ECO:0007669"/>
    <property type="project" value="TreeGrafter"/>
</dbReference>
<evidence type="ECO:0000313" key="12">
    <source>
        <dbReference type="Proteomes" id="UP000053825"/>
    </source>
</evidence>
<keyword evidence="6" id="KW-0458">Lysosome</keyword>
<feature type="compositionally biased region" description="Basic and acidic residues" evidence="10">
    <location>
        <begin position="90"/>
        <end position="99"/>
    </location>
</feature>
<dbReference type="PANTHER" id="PTHR11247:SF27">
    <property type="entry name" value="LYSOSOMAL THIOESTERASE PPT2"/>
    <property type="match status" value="1"/>
</dbReference>
<dbReference type="Pfam" id="PF02089">
    <property type="entry name" value="Palm_thioest"/>
    <property type="match status" value="1"/>
</dbReference>
<dbReference type="SUPFAM" id="SSF53474">
    <property type="entry name" value="alpha/beta-Hydrolases"/>
    <property type="match status" value="1"/>
</dbReference>
<dbReference type="EMBL" id="KQ414646">
    <property type="protein sequence ID" value="KOC66388.1"/>
    <property type="molecule type" value="Genomic_DNA"/>
</dbReference>
<dbReference type="Gene3D" id="3.40.50.1820">
    <property type="entry name" value="alpha/beta hydrolase"/>
    <property type="match status" value="1"/>
</dbReference>
<accession>A0A0L7R6C1</accession>
<evidence type="ECO:0000256" key="4">
    <source>
        <dbReference type="ARBA" id="ARBA00022801"/>
    </source>
</evidence>
<keyword evidence="3" id="KW-0732">Signal</keyword>
<comment type="catalytic activity">
    <reaction evidence="8">
        <text>S-hexadecanoyl-N-acetylcysteamine + H2O = N-acetylcysteamine + hexadecanoate + H(+)</text>
        <dbReference type="Rhea" id="RHEA:84099"/>
        <dbReference type="ChEBI" id="CHEBI:7896"/>
        <dbReference type="ChEBI" id="CHEBI:15377"/>
        <dbReference type="ChEBI" id="CHEBI:15378"/>
        <dbReference type="ChEBI" id="CHEBI:74410"/>
        <dbReference type="ChEBI" id="CHEBI:233601"/>
    </reaction>
</comment>
<sequence>MGRWGNRGRRRGNRAGPRSMSRSLNSLEGCCGWLNEADERGISGWLRLTWRQALRVRLPELNDYWVIHDSRNELRRRRARTAVDEEENEREERTKETREEIRGGYEVAEGPTLTVGPLCLEQCPYKPIERQPTPAAAEIRKPGKTINFYKRTRRSVYSWKLAIPEKLMIIGKKADERNLAGTLLTESNFEDEAESYPWQNVGRKDEEATHCSSKMKNEEKEKKKVSMVQQSLAVVAFPVHRGERKKKLDQSLSGERFNEDDLILSAAKFMHPGTQVYNTPRYAGWSSLEPMWQQVKEIGTDVISVGAAFPEGINLVGYSQGGLLARAILQTFPDHNVKNFISLSSPQAGQYGTKFLHLFFPNLICESAYELFYSRVGQHTSVGNYWNDPHHQELYYKYSKFLPYVNNEKNSTSRTMPMSEGLTKLKRMVLIGGPDDNVITPWQSSHFGYYDVNETVIDMRDRSVYKDDLIGLKTLDESGRLTLITVPHVPHYEWHRNQSIVDNFLLPYLD</sequence>
<dbReference type="GO" id="GO:0005764">
    <property type="term" value="C:lysosome"/>
    <property type="evidence" value="ECO:0007669"/>
    <property type="project" value="UniProtKB-SubCell"/>
</dbReference>
<dbReference type="AlphaFoldDB" id="A0A0L7R6C1"/>
<keyword evidence="4" id="KW-0378">Hydrolase</keyword>
<evidence type="ECO:0000256" key="6">
    <source>
        <dbReference type="ARBA" id="ARBA00023228"/>
    </source>
</evidence>
<dbReference type="InterPro" id="IPR029058">
    <property type="entry name" value="AB_hydrolase_fold"/>
</dbReference>